<proteinExistence type="predicted"/>
<organism evidence="1 2">
    <name type="scientific">Amphibiibacter pelophylacis</name>
    <dbReference type="NCBI Taxonomy" id="1799477"/>
    <lineage>
        <taxon>Bacteria</taxon>
        <taxon>Pseudomonadati</taxon>
        <taxon>Pseudomonadota</taxon>
        <taxon>Betaproteobacteria</taxon>
        <taxon>Burkholderiales</taxon>
        <taxon>Sphaerotilaceae</taxon>
        <taxon>Amphibiibacter</taxon>
    </lineage>
</organism>
<gene>
    <name evidence="1" type="ORF">RV045_09050</name>
</gene>
<protein>
    <submittedName>
        <fullName evidence="1">GNAT family N-acetyltransferase</fullName>
        <ecNumber evidence="1">2.3.1.-</ecNumber>
    </submittedName>
</protein>
<dbReference type="EC" id="2.3.1.-" evidence="1"/>
<dbReference type="EMBL" id="JAWDIE010000012">
    <property type="protein sequence ID" value="MEJ7138575.1"/>
    <property type="molecule type" value="Genomic_DNA"/>
</dbReference>
<keyword evidence="1" id="KW-0808">Transferase</keyword>
<evidence type="ECO:0000313" key="2">
    <source>
        <dbReference type="Proteomes" id="UP001364695"/>
    </source>
</evidence>
<reference evidence="1" key="1">
    <citation type="submission" date="2023-10" db="EMBL/GenBank/DDBJ databases">
        <title>Amphibacter perezi, gen. nov., sp. nov. a novel taxa of the family Comamonadaceae, class Betaproteobacteria isolated from the skin microbiota of Pelophylax perezi from different populations.</title>
        <authorList>
            <person name="Costa S."/>
            <person name="Proenca D.N."/>
            <person name="Lopes I."/>
            <person name="Morais P.V."/>
        </authorList>
    </citation>
    <scope>NUCLEOTIDE SEQUENCE</scope>
    <source>
        <strain evidence="1">SL12-8</strain>
    </source>
</reference>
<keyword evidence="2" id="KW-1185">Reference proteome</keyword>
<accession>A0ACC6P2Z5</accession>
<name>A0ACC6P2Z5_9BURK</name>
<comment type="caution">
    <text evidence="1">The sequence shown here is derived from an EMBL/GenBank/DDBJ whole genome shotgun (WGS) entry which is preliminary data.</text>
</comment>
<dbReference type="Proteomes" id="UP001364695">
    <property type="component" value="Unassembled WGS sequence"/>
</dbReference>
<evidence type="ECO:0000313" key="1">
    <source>
        <dbReference type="EMBL" id="MEJ7138575.1"/>
    </source>
</evidence>
<sequence length="190" mass="21306">MKHGYRLVPARDDDFEALMGLRWCAMRESMADMGRIDPDHARARMSRGFAPQHTHKILADTINPLTGQPDLMGFVVVLPSEPGWIIDHLYIHPTGQRRGLGSWVLGQILEHADRRQRSVSVVALRHSAAVRFYERHGFVATLQGEWDVHMQRAPRQPALADGPEAVAVRPAPLSRPAPAVVPDRQPALKR</sequence>
<keyword evidence="1" id="KW-0012">Acyltransferase</keyword>